<dbReference type="AlphaFoldDB" id="A0AAW7IVT1"/>
<proteinExistence type="predicted"/>
<protein>
    <recommendedName>
        <fullName evidence="4">Lipoprotein</fullName>
    </recommendedName>
</protein>
<name>A0AAW7IVT1_9BACI</name>
<reference evidence="2" key="1">
    <citation type="submission" date="2023-06" db="EMBL/GenBank/DDBJ databases">
        <title>Comparative genomics of Bacillaceae isolates and their secondary metabolite potential.</title>
        <authorList>
            <person name="Song L."/>
            <person name="Nielsen L.J."/>
            <person name="Mohite O."/>
            <person name="Xu X."/>
            <person name="Weber T."/>
            <person name="Kovacs A.T."/>
        </authorList>
    </citation>
    <scope>NUCLEOTIDE SEQUENCE</scope>
    <source>
        <strain evidence="2">D8_B_37</strain>
    </source>
</reference>
<organism evidence="2 3">
    <name type="scientific">Peribacillus simplex</name>
    <dbReference type="NCBI Taxonomy" id="1478"/>
    <lineage>
        <taxon>Bacteria</taxon>
        <taxon>Bacillati</taxon>
        <taxon>Bacillota</taxon>
        <taxon>Bacilli</taxon>
        <taxon>Bacillales</taxon>
        <taxon>Bacillaceae</taxon>
        <taxon>Peribacillus</taxon>
    </lineage>
</organism>
<comment type="caution">
    <text evidence="2">The sequence shown here is derived from an EMBL/GenBank/DDBJ whole genome shotgun (WGS) entry which is preliminary data.</text>
</comment>
<keyword evidence="1" id="KW-0732">Signal</keyword>
<feature type="signal peptide" evidence="1">
    <location>
        <begin position="1"/>
        <end position="24"/>
    </location>
</feature>
<dbReference type="EMBL" id="JAUCEY010000008">
    <property type="protein sequence ID" value="MDM5454302.1"/>
    <property type="molecule type" value="Genomic_DNA"/>
</dbReference>
<dbReference type="RefSeq" id="WP_289320643.1">
    <property type="nucleotide sequence ID" value="NZ_JAUCEY010000008.1"/>
</dbReference>
<evidence type="ECO:0008006" key="4">
    <source>
        <dbReference type="Google" id="ProtNLM"/>
    </source>
</evidence>
<evidence type="ECO:0000313" key="3">
    <source>
        <dbReference type="Proteomes" id="UP001234602"/>
    </source>
</evidence>
<dbReference type="Proteomes" id="UP001234602">
    <property type="component" value="Unassembled WGS sequence"/>
</dbReference>
<evidence type="ECO:0000256" key="1">
    <source>
        <dbReference type="SAM" id="SignalP"/>
    </source>
</evidence>
<gene>
    <name evidence="2" type="ORF">QUF89_19455</name>
</gene>
<sequence length="166" mass="18589">MVKKTILAICTLFLLNIVAPTLEAKALTFGELPTKQTSKQWSVQVGQAEKGKGLAESKTGEYHTYSLEVDNIGKDVLSAEIYMYRNEPNSTTKFALFGCPPDHPCRKLDTDEQAIALAKQMNDGYPYRFSNFLLAEKATELEVEIIWTKKGSEGRPLKETFTFTAE</sequence>
<evidence type="ECO:0000313" key="2">
    <source>
        <dbReference type="EMBL" id="MDM5454302.1"/>
    </source>
</evidence>
<feature type="chain" id="PRO_5044003825" description="Lipoprotein" evidence="1">
    <location>
        <begin position="25"/>
        <end position="166"/>
    </location>
</feature>
<accession>A0AAW7IVT1</accession>